<dbReference type="HOGENOM" id="CLU_2586898_0_0_3"/>
<organism evidence="1 2">
    <name type="scientific">Prochlorococcus marinus (strain MIT 9313)</name>
    <dbReference type="NCBI Taxonomy" id="74547"/>
    <lineage>
        <taxon>Bacteria</taxon>
        <taxon>Bacillati</taxon>
        <taxon>Cyanobacteriota</taxon>
        <taxon>Cyanophyceae</taxon>
        <taxon>Synechococcales</taxon>
        <taxon>Prochlorococcaceae</taxon>
        <taxon>Prochlorococcus</taxon>
    </lineage>
</organism>
<evidence type="ECO:0000313" key="1">
    <source>
        <dbReference type="EMBL" id="CAE20499.1"/>
    </source>
</evidence>
<sequence>MAPLFGGSNPLARPQLFHGFTRVKTSTTSKPQLQRLEALRSLLSGVNAAFTARRKPADHQGLGAAKLSCIRVAKSIYQQC</sequence>
<dbReference type="KEGG" id="pmt:PMT_0324"/>
<gene>
    <name evidence="1" type="ordered locus">PMT_0324</name>
</gene>
<reference evidence="1 2" key="1">
    <citation type="journal article" date="2003" name="Nature">
        <title>Genome divergence in two Prochlorococcus ecotypes reflects oceanic niche differentiation.</title>
        <authorList>
            <person name="Rocap G."/>
            <person name="Larimer F.W."/>
            <person name="Lamerdin J.E."/>
            <person name="Malfatti S."/>
            <person name="Chain P."/>
            <person name="Ahlgren N.A."/>
            <person name="Arellano A."/>
            <person name="Coleman M."/>
            <person name="Hauser L."/>
            <person name="Hess W.R."/>
            <person name="Johnson Z.I."/>
            <person name="Land M.L."/>
            <person name="Lindell D."/>
            <person name="Post A.F."/>
            <person name="Regala W."/>
            <person name="Shah M."/>
            <person name="Shaw S.L."/>
            <person name="Steglich C."/>
            <person name="Sullivan M.B."/>
            <person name="Ting C.S."/>
            <person name="Tolonen A."/>
            <person name="Webb E.A."/>
            <person name="Zinser E.R."/>
            <person name="Chisholm S.W."/>
        </authorList>
    </citation>
    <scope>NUCLEOTIDE SEQUENCE [LARGE SCALE GENOMIC DNA]</scope>
    <source>
        <strain evidence="2">MIT 9313</strain>
    </source>
</reference>
<keyword evidence="2" id="KW-1185">Reference proteome</keyword>
<protein>
    <submittedName>
        <fullName evidence="1">Uncharacterized protein</fullName>
    </submittedName>
</protein>
<proteinExistence type="predicted"/>
<name>Q7V8L7_PROMM</name>
<dbReference type="Proteomes" id="UP000001423">
    <property type="component" value="Chromosome"/>
</dbReference>
<accession>Q7V8L7</accession>
<dbReference type="EMBL" id="BX548175">
    <property type="protein sequence ID" value="CAE20499.1"/>
    <property type="molecule type" value="Genomic_DNA"/>
</dbReference>
<dbReference type="AlphaFoldDB" id="Q7V8L7"/>
<evidence type="ECO:0000313" key="2">
    <source>
        <dbReference type="Proteomes" id="UP000001423"/>
    </source>
</evidence>